<dbReference type="PANTHER" id="PTHR30038:SF0">
    <property type="entry name" value="TUNGSTEN-CONTAINING ALDEHYDE FERREDOXIN OXIDOREDUCTASE"/>
    <property type="match status" value="1"/>
</dbReference>
<keyword evidence="4" id="KW-0479">Metal-binding</keyword>
<proteinExistence type="inferred from homology"/>
<comment type="caution">
    <text evidence="8">The sequence shown here is derived from an EMBL/GenBank/DDBJ whole genome shotgun (WGS) entry which is preliminary data.</text>
</comment>
<accession>A0A357VN11</accession>
<dbReference type="SUPFAM" id="SSF48310">
    <property type="entry name" value="Aldehyde ferredoxin oxidoreductase, C-terminal domains"/>
    <property type="match status" value="1"/>
</dbReference>
<keyword evidence="6" id="KW-0411">Iron-sulfur</keyword>
<dbReference type="GO" id="GO:0051539">
    <property type="term" value="F:4 iron, 4 sulfur cluster binding"/>
    <property type="evidence" value="ECO:0007669"/>
    <property type="project" value="UniProtKB-KW"/>
</dbReference>
<dbReference type="Pfam" id="PF01314">
    <property type="entry name" value="AFOR_C"/>
    <property type="match status" value="1"/>
</dbReference>
<keyword evidence="3" id="KW-0004">4Fe-4S</keyword>
<evidence type="ECO:0000256" key="3">
    <source>
        <dbReference type="ARBA" id="ARBA00022485"/>
    </source>
</evidence>
<comment type="cofactor">
    <cofactor evidence="1">
        <name>[4Fe-4S] cluster</name>
        <dbReference type="ChEBI" id="CHEBI:49883"/>
    </cofactor>
</comment>
<feature type="domain" description="Aldehyde ferredoxin oxidoreductase N-terminal" evidence="7">
    <location>
        <begin position="4"/>
        <end position="208"/>
    </location>
</feature>
<comment type="similarity">
    <text evidence="2">Belongs to the AOR/FOR family.</text>
</comment>
<dbReference type="InterPro" id="IPR036503">
    <property type="entry name" value="Ald_Fedxn_OxRdtase_N_sf"/>
</dbReference>
<dbReference type="InterPro" id="IPR036021">
    <property type="entry name" value="Tungsten_al_ferr_oxy-like_C"/>
</dbReference>
<protein>
    <submittedName>
        <fullName evidence="8">Aldehyde ferredoxin oxidoreductase</fullName>
    </submittedName>
</protein>
<dbReference type="AlphaFoldDB" id="A0A357VN11"/>
<evidence type="ECO:0000313" key="9">
    <source>
        <dbReference type="Proteomes" id="UP000264445"/>
    </source>
</evidence>
<dbReference type="PANTHER" id="PTHR30038">
    <property type="entry name" value="ALDEHYDE FERREDOXIN OXIDOREDUCTASE"/>
    <property type="match status" value="1"/>
</dbReference>
<sequence length="516" mass="56174">MYGYWNRIIRINLTNKTYSIENLKEELWRKYLGGSGLGAKLLYDEVDPKVDTLGPENKIFFLTGPFCGSNVPTSGRHAAVTKSPLTGIFAEADVGGSWGYELKRAGYDGVIIEGKAENPVYVYIDDSKIEIREAKHIWGKDTYETDEFLRNELSADVQVMSIGPAGENLVKFASIMTDGKDGRALGRCGIGAVMGAKNLKAITVKGSKNVEVYDKERLIKSIRDIAPGIKEATVNMTKFGTGGGVIVHESYGNFPLGNWKVGRWPEGAEKISGQKMAETILVKNYRCKGCIIGCGRVVKIENGPYKGIDGAGPEYETLGTLGGLCLVDDLEAIAYANELCNRYGMDTITTGGVIAFAMELYEKGIITKQDTGGLDLRFGNAEAMVELVKMIAERRGIGKILAEGVRRAAEEIGGLAEEYALHVKGLEPPAHDPRAYNGVALSYATSNRGACHLAGFTHGFERVFAMPELGYDKPHDRLLVDGKAEFVAKMQNLMGVFDSLKLCKFMLQGGLKISTV</sequence>
<keyword evidence="5" id="KW-0408">Iron</keyword>
<dbReference type="GO" id="GO:0009055">
    <property type="term" value="F:electron transfer activity"/>
    <property type="evidence" value="ECO:0007669"/>
    <property type="project" value="InterPro"/>
</dbReference>
<dbReference type="RefSeq" id="WP_278429261.1">
    <property type="nucleotide sequence ID" value="NZ_DOLB01000120.1"/>
</dbReference>
<evidence type="ECO:0000256" key="1">
    <source>
        <dbReference type="ARBA" id="ARBA00001966"/>
    </source>
</evidence>
<dbReference type="InterPro" id="IPR001203">
    <property type="entry name" value="OxRdtase_Ald_Fedxn_C"/>
</dbReference>
<dbReference type="InterPro" id="IPR051919">
    <property type="entry name" value="W-dependent_AOR"/>
</dbReference>
<name>A0A357VN11_9THEO</name>
<evidence type="ECO:0000256" key="5">
    <source>
        <dbReference type="ARBA" id="ARBA00023004"/>
    </source>
</evidence>
<dbReference type="Gene3D" id="3.60.9.10">
    <property type="entry name" value="Aldehyde ferredoxin oxidoreductase, N-terminal domain"/>
    <property type="match status" value="1"/>
</dbReference>
<reference evidence="8 9" key="1">
    <citation type="journal article" date="2018" name="Nat. Biotechnol.">
        <title>A standardized bacterial taxonomy based on genome phylogeny substantially revises the tree of life.</title>
        <authorList>
            <person name="Parks D.H."/>
            <person name="Chuvochina M."/>
            <person name="Waite D.W."/>
            <person name="Rinke C."/>
            <person name="Skarshewski A."/>
            <person name="Chaumeil P.A."/>
            <person name="Hugenholtz P."/>
        </authorList>
    </citation>
    <scope>NUCLEOTIDE SEQUENCE [LARGE SCALE GENOMIC DNA]</scope>
    <source>
        <strain evidence="8">UBA12544</strain>
    </source>
</reference>
<gene>
    <name evidence="8" type="ORF">DEA61_08130</name>
</gene>
<organism evidence="8 9">
    <name type="scientific">Caldanaerobacter subterraneus</name>
    <dbReference type="NCBI Taxonomy" id="911092"/>
    <lineage>
        <taxon>Bacteria</taxon>
        <taxon>Bacillati</taxon>
        <taxon>Bacillota</taxon>
        <taxon>Clostridia</taxon>
        <taxon>Thermoanaerobacterales</taxon>
        <taxon>Thermoanaerobacteraceae</taxon>
        <taxon>Caldanaerobacter</taxon>
    </lineage>
</organism>
<dbReference type="SUPFAM" id="SSF56228">
    <property type="entry name" value="Aldehyde ferredoxin oxidoreductase, N-terminal domain"/>
    <property type="match status" value="1"/>
</dbReference>
<dbReference type="GO" id="GO:0046872">
    <property type="term" value="F:metal ion binding"/>
    <property type="evidence" value="ECO:0007669"/>
    <property type="project" value="UniProtKB-KW"/>
</dbReference>
<dbReference type="EMBL" id="DOLB01000120">
    <property type="protein sequence ID" value="HBT49775.1"/>
    <property type="molecule type" value="Genomic_DNA"/>
</dbReference>
<dbReference type="InterPro" id="IPR013984">
    <property type="entry name" value="Ald_Fedxn_OxRdtase_dom2"/>
</dbReference>
<dbReference type="Pfam" id="PF02730">
    <property type="entry name" value="AFOR_N"/>
    <property type="match status" value="1"/>
</dbReference>
<evidence type="ECO:0000259" key="7">
    <source>
        <dbReference type="SMART" id="SM00790"/>
    </source>
</evidence>
<dbReference type="Gene3D" id="1.10.569.10">
    <property type="entry name" value="Aldehyde Ferredoxin Oxidoreductase Protein, subunit A, domain 2"/>
    <property type="match status" value="1"/>
</dbReference>
<dbReference type="Proteomes" id="UP000264445">
    <property type="component" value="Unassembled WGS sequence"/>
</dbReference>
<dbReference type="InterPro" id="IPR013983">
    <property type="entry name" value="Ald_Fedxn_OxRdtase_N"/>
</dbReference>
<feature type="non-terminal residue" evidence="8">
    <location>
        <position position="516"/>
    </location>
</feature>
<dbReference type="SMART" id="SM00790">
    <property type="entry name" value="AFOR_N"/>
    <property type="match status" value="1"/>
</dbReference>
<evidence type="ECO:0000256" key="4">
    <source>
        <dbReference type="ARBA" id="ARBA00022723"/>
    </source>
</evidence>
<dbReference type="GO" id="GO:0016625">
    <property type="term" value="F:oxidoreductase activity, acting on the aldehyde or oxo group of donors, iron-sulfur protein as acceptor"/>
    <property type="evidence" value="ECO:0007669"/>
    <property type="project" value="InterPro"/>
</dbReference>
<evidence type="ECO:0000256" key="6">
    <source>
        <dbReference type="ARBA" id="ARBA00023014"/>
    </source>
</evidence>
<evidence type="ECO:0000256" key="2">
    <source>
        <dbReference type="ARBA" id="ARBA00011032"/>
    </source>
</evidence>
<evidence type="ECO:0000313" key="8">
    <source>
        <dbReference type="EMBL" id="HBT49775.1"/>
    </source>
</evidence>